<dbReference type="InterPro" id="IPR001424">
    <property type="entry name" value="SOD_Cu_Zn_dom"/>
</dbReference>
<accession>A0A6H5FZC3</accession>
<dbReference type="InterPro" id="IPR024134">
    <property type="entry name" value="SOD_Cu/Zn_/chaperone"/>
</dbReference>
<dbReference type="GO" id="GO:0005507">
    <property type="term" value="F:copper ion binding"/>
    <property type="evidence" value="ECO:0007669"/>
    <property type="project" value="InterPro"/>
</dbReference>
<dbReference type="OrthoDB" id="2015551at2759"/>
<dbReference type="GO" id="GO:0006801">
    <property type="term" value="P:superoxide metabolic process"/>
    <property type="evidence" value="ECO:0007669"/>
    <property type="project" value="InterPro"/>
</dbReference>
<dbReference type="Pfam" id="PF00080">
    <property type="entry name" value="Sod_Cu"/>
    <property type="match status" value="1"/>
</dbReference>
<evidence type="ECO:0000313" key="3">
    <source>
        <dbReference type="Proteomes" id="UP000479000"/>
    </source>
</evidence>
<dbReference type="SUPFAM" id="SSF49329">
    <property type="entry name" value="Cu,Zn superoxide dismutase-like"/>
    <property type="match status" value="1"/>
</dbReference>
<dbReference type="PANTHER" id="PTHR10003">
    <property type="entry name" value="SUPEROXIDE DISMUTASE CU-ZN -RELATED"/>
    <property type="match status" value="1"/>
</dbReference>
<feature type="domain" description="Superoxide dismutase copper/zinc binding" evidence="1">
    <location>
        <begin position="18"/>
        <end position="96"/>
    </location>
</feature>
<evidence type="ECO:0000313" key="2">
    <source>
        <dbReference type="EMBL" id="CAA9995192.1"/>
    </source>
</evidence>
<dbReference type="EMBL" id="CADCXU010003185">
    <property type="protein sequence ID" value="CAA9995192.1"/>
    <property type="molecule type" value="Genomic_DNA"/>
</dbReference>
<protein>
    <recommendedName>
        <fullName evidence="1">Superoxide dismutase copper/zinc binding domain-containing protein</fullName>
    </recommendedName>
</protein>
<proteinExistence type="predicted"/>
<evidence type="ECO:0000259" key="1">
    <source>
        <dbReference type="Pfam" id="PF00080"/>
    </source>
</evidence>
<reference evidence="2 3" key="1">
    <citation type="submission" date="2020-02" db="EMBL/GenBank/DDBJ databases">
        <authorList>
            <person name="Ferguson B K."/>
        </authorList>
    </citation>
    <scope>NUCLEOTIDE SEQUENCE [LARGE SCALE GENOMIC DNA]</scope>
</reference>
<dbReference type="AlphaFoldDB" id="A0A6H5FZC3"/>
<dbReference type="Proteomes" id="UP000479000">
    <property type="component" value="Unassembled WGS sequence"/>
</dbReference>
<sequence>MIIVVMLMNVVTPHSIPGIINFEQRTPKSPMRISGEISGLPPGKHGLAVHEFGDLSSNWRSAGNHFNPYKKEHGGPQDQIRHLGDLGNVEVDEDGEFICCQSISMIGDCCDRLRWRRR</sequence>
<name>A0A6H5FZC3_9HEMI</name>
<dbReference type="Gene3D" id="2.60.40.200">
    <property type="entry name" value="Superoxide dismutase, copper/zinc binding domain"/>
    <property type="match status" value="1"/>
</dbReference>
<dbReference type="PRINTS" id="PR00068">
    <property type="entry name" value="CUZNDISMTASE"/>
</dbReference>
<organism evidence="2 3">
    <name type="scientific">Nesidiocoris tenuis</name>
    <dbReference type="NCBI Taxonomy" id="355587"/>
    <lineage>
        <taxon>Eukaryota</taxon>
        <taxon>Metazoa</taxon>
        <taxon>Ecdysozoa</taxon>
        <taxon>Arthropoda</taxon>
        <taxon>Hexapoda</taxon>
        <taxon>Insecta</taxon>
        <taxon>Pterygota</taxon>
        <taxon>Neoptera</taxon>
        <taxon>Paraneoptera</taxon>
        <taxon>Hemiptera</taxon>
        <taxon>Heteroptera</taxon>
        <taxon>Panheteroptera</taxon>
        <taxon>Cimicomorpha</taxon>
        <taxon>Miridae</taxon>
        <taxon>Dicyphina</taxon>
        <taxon>Nesidiocoris</taxon>
    </lineage>
</organism>
<keyword evidence="3" id="KW-1185">Reference proteome</keyword>
<dbReference type="InterPro" id="IPR036423">
    <property type="entry name" value="SOD-like_Cu/Zn_dom_sf"/>
</dbReference>
<gene>
    <name evidence="2" type="ORF">NTEN_LOCUS1983</name>
</gene>